<dbReference type="OrthoDB" id="3914989at2759"/>
<dbReference type="AlphaFoldDB" id="A0A9P4NEJ9"/>
<evidence type="ECO:0000256" key="1">
    <source>
        <dbReference type="SAM" id="SignalP"/>
    </source>
</evidence>
<dbReference type="Gene3D" id="3.10.180.10">
    <property type="entry name" value="2,3-Dihydroxybiphenyl 1,2-Dioxygenase, domain 1"/>
    <property type="match status" value="1"/>
</dbReference>
<name>A0A9P4NEJ9_9PEZI</name>
<evidence type="ECO:0000259" key="2">
    <source>
        <dbReference type="PROSITE" id="PS51819"/>
    </source>
</evidence>
<sequence>MKVYSSLPGLLALLPLSSCAVITASREGSGLDAAAPQAVTGSITAIGIGISDLAAAQKFYSTAFDYSKGSKMSFGVWDEAIMMAKGGGPALIPMKFKNPKTVKDLPVKLSFNCPDPKALQTKVVAGGGKAVEKDAATTGAKEGTLYASDPDGYLLELIPGAKGIGLASAGYGVVNLNQSAAFFSKLAGTSPGEVVKKDAWDMVTVKTSKAMTLQFLNFRDGRNTKELPLKIVWGVPSIPGFKTTITEGGGTIAQGSSLGGMVGMAYSPTDKILIEINSGR</sequence>
<reference evidence="3" key="1">
    <citation type="journal article" date="2020" name="Stud. Mycol.">
        <title>101 Dothideomycetes genomes: a test case for predicting lifestyles and emergence of pathogens.</title>
        <authorList>
            <person name="Haridas S."/>
            <person name="Albert R."/>
            <person name="Binder M."/>
            <person name="Bloem J."/>
            <person name="Labutti K."/>
            <person name="Salamov A."/>
            <person name="Andreopoulos B."/>
            <person name="Baker S."/>
            <person name="Barry K."/>
            <person name="Bills G."/>
            <person name="Bluhm B."/>
            <person name="Cannon C."/>
            <person name="Castanera R."/>
            <person name="Culley D."/>
            <person name="Daum C."/>
            <person name="Ezra D."/>
            <person name="Gonzalez J."/>
            <person name="Henrissat B."/>
            <person name="Kuo A."/>
            <person name="Liang C."/>
            <person name="Lipzen A."/>
            <person name="Lutzoni F."/>
            <person name="Magnuson J."/>
            <person name="Mondo S."/>
            <person name="Nolan M."/>
            <person name="Ohm R."/>
            <person name="Pangilinan J."/>
            <person name="Park H.-J."/>
            <person name="Ramirez L."/>
            <person name="Alfaro M."/>
            <person name="Sun H."/>
            <person name="Tritt A."/>
            <person name="Yoshinaga Y."/>
            <person name="Zwiers L.-H."/>
            <person name="Turgeon B."/>
            <person name="Goodwin S."/>
            <person name="Spatafora J."/>
            <person name="Crous P."/>
            <person name="Grigoriev I."/>
        </authorList>
    </citation>
    <scope>NUCLEOTIDE SEQUENCE</scope>
    <source>
        <strain evidence="3">CBS 130266</strain>
    </source>
</reference>
<keyword evidence="4" id="KW-1185">Reference proteome</keyword>
<organism evidence="3 4">
    <name type="scientific">Tothia fuscella</name>
    <dbReference type="NCBI Taxonomy" id="1048955"/>
    <lineage>
        <taxon>Eukaryota</taxon>
        <taxon>Fungi</taxon>
        <taxon>Dikarya</taxon>
        <taxon>Ascomycota</taxon>
        <taxon>Pezizomycotina</taxon>
        <taxon>Dothideomycetes</taxon>
        <taxon>Pleosporomycetidae</taxon>
        <taxon>Venturiales</taxon>
        <taxon>Cylindrosympodiaceae</taxon>
        <taxon>Tothia</taxon>
    </lineage>
</organism>
<accession>A0A9P4NEJ9</accession>
<feature type="chain" id="PRO_5040339914" description="VOC domain-containing protein" evidence="1">
    <location>
        <begin position="20"/>
        <end position="280"/>
    </location>
</feature>
<dbReference type="Proteomes" id="UP000800235">
    <property type="component" value="Unassembled WGS sequence"/>
</dbReference>
<comment type="caution">
    <text evidence="3">The sequence shown here is derived from an EMBL/GenBank/DDBJ whole genome shotgun (WGS) entry which is preliminary data.</text>
</comment>
<protein>
    <recommendedName>
        <fullName evidence="2">VOC domain-containing protein</fullName>
    </recommendedName>
</protein>
<evidence type="ECO:0000313" key="3">
    <source>
        <dbReference type="EMBL" id="KAF2416991.1"/>
    </source>
</evidence>
<dbReference type="CDD" id="cd06587">
    <property type="entry name" value="VOC"/>
    <property type="match status" value="1"/>
</dbReference>
<dbReference type="InterPro" id="IPR037523">
    <property type="entry name" value="VOC_core"/>
</dbReference>
<dbReference type="PROSITE" id="PS51819">
    <property type="entry name" value="VOC"/>
    <property type="match status" value="1"/>
</dbReference>
<dbReference type="InterPro" id="IPR029068">
    <property type="entry name" value="Glyas_Bleomycin-R_OHBP_Dase"/>
</dbReference>
<dbReference type="SUPFAM" id="SSF54593">
    <property type="entry name" value="Glyoxalase/Bleomycin resistance protein/Dihydroxybiphenyl dioxygenase"/>
    <property type="match status" value="1"/>
</dbReference>
<proteinExistence type="predicted"/>
<gene>
    <name evidence="3" type="ORF">EJ08DRAFT_666570</name>
</gene>
<dbReference type="EMBL" id="MU007146">
    <property type="protein sequence ID" value="KAF2416991.1"/>
    <property type="molecule type" value="Genomic_DNA"/>
</dbReference>
<keyword evidence="1" id="KW-0732">Signal</keyword>
<feature type="signal peptide" evidence="1">
    <location>
        <begin position="1"/>
        <end position="19"/>
    </location>
</feature>
<evidence type="ECO:0000313" key="4">
    <source>
        <dbReference type="Proteomes" id="UP000800235"/>
    </source>
</evidence>
<feature type="domain" description="VOC" evidence="2">
    <location>
        <begin position="42"/>
        <end position="160"/>
    </location>
</feature>